<organism evidence="4 5">
    <name type="scientific">Tilletia caries</name>
    <name type="common">wheat bunt fungus</name>
    <dbReference type="NCBI Taxonomy" id="13290"/>
    <lineage>
        <taxon>Eukaryota</taxon>
        <taxon>Fungi</taxon>
        <taxon>Dikarya</taxon>
        <taxon>Basidiomycota</taxon>
        <taxon>Ustilaginomycotina</taxon>
        <taxon>Exobasidiomycetes</taxon>
        <taxon>Tilletiales</taxon>
        <taxon>Tilletiaceae</taxon>
        <taxon>Tilletia</taxon>
    </lineage>
</organism>
<reference evidence="4" key="1">
    <citation type="submission" date="2020-10" db="EMBL/GenBank/DDBJ databases">
        <authorList>
            <person name="Sedaghatjoo S."/>
        </authorList>
    </citation>
    <scope>NUCLEOTIDE SEQUENCE</scope>
    <source>
        <strain evidence="4">AZH3</strain>
    </source>
</reference>
<feature type="compositionally biased region" description="Acidic residues" evidence="2">
    <location>
        <begin position="270"/>
        <end position="280"/>
    </location>
</feature>
<gene>
    <name evidence="4" type="ORF">JKIAZH3_G3699</name>
</gene>
<feature type="compositionally biased region" description="Basic and acidic residues" evidence="2">
    <location>
        <begin position="509"/>
        <end position="541"/>
    </location>
</feature>
<evidence type="ECO:0000256" key="1">
    <source>
        <dbReference type="ARBA" id="ARBA00022737"/>
    </source>
</evidence>
<dbReference type="InterPro" id="IPR052456">
    <property type="entry name" value="CTLH_complex_component"/>
</dbReference>
<evidence type="ECO:0000256" key="2">
    <source>
        <dbReference type="SAM" id="MobiDB-lite"/>
    </source>
</evidence>
<evidence type="ECO:0000313" key="4">
    <source>
        <dbReference type="EMBL" id="CAD6940676.1"/>
    </source>
</evidence>
<dbReference type="Proteomes" id="UP000836402">
    <property type="component" value="Unassembled WGS sequence"/>
</dbReference>
<dbReference type="Pfam" id="PF06588">
    <property type="entry name" value="Muskelin_N"/>
    <property type="match status" value="1"/>
</dbReference>
<evidence type="ECO:0000259" key="3">
    <source>
        <dbReference type="Pfam" id="PF06588"/>
    </source>
</evidence>
<accession>A0ABN7J1A5</accession>
<feature type="region of interest" description="Disordered" evidence="2">
    <location>
        <begin position="491"/>
        <end position="566"/>
    </location>
</feature>
<dbReference type="PANTHER" id="PTHR15526:SF5">
    <property type="entry name" value="MUSKELIN"/>
    <property type="match status" value="1"/>
</dbReference>
<name>A0ABN7J1A5_9BASI</name>
<feature type="region of interest" description="Disordered" evidence="2">
    <location>
        <begin position="175"/>
        <end position="197"/>
    </location>
</feature>
<dbReference type="EMBL" id="CAJHJG010004402">
    <property type="protein sequence ID" value="CAD6940676.1"/>
    <property type="molecule type" value="Genomic_DNA"/>
</dbReference>
<dbReference type="InterPro" id="IPR010565">
    <property type="entry name" value="Muskelin_N"/>
</dbReference>
<feature type="domain" description="Muskelin N-terminal" evidence="3">
    <location>
        <begin position="2"/>
        <end position="94"/>
    </location>
</feature>
<sequence>MRDFKIYAGPTRHASSMTRVLRDACRDDGKSQEFACKHTDDDDMPFVVRYVRIEPLSANGVHYNFSIWHVALLGISDPYVVSKVQQEYEMSAFRALLVSSNLGRPLRGKDDVPGGVKRLRNPPLIGRGTRPFEHPLLSRLFRALTRRERWDEVESILDLAAFAYAPDGSGAQLTELSEEEHLPPTSSGRRSSKQKAMEERFVPGRLHRAPGVDAIGVSAAATLAQVTSIRPATFRLRQVSTVTTSSTHRVATCAQPGPHGSRTPNPIVDPPDDEDLDDSGDEWRPPVVAVSSSTSTSARPSTSTSAQPSSSSSARSSTTSNPTAAFTTATSATSASTTAAGSEIDALRRVAHIISPGLGHQSQMMAMTALLQDSHTSIHLDVERNELLRETALATADAIGDASRREEARRRINNVAVPVIPAFHRQPMDRTWGYTRHPFLSVAGITSFISWTARDSADVYSPGSATNRRGEPMERIHPHASALHTGFQAAYGEGEPSHVPVGSSPARIPPKEKRATAKGKDKAKGGASKGKEGKGEGKARAEEEEIGTDINDEEEEGDDEEQFSDN</sequence>
<dbReference type="PANTHER" id="PTHR15526">
    <property type="entry name" value="MUSKELIN"/>
    <property type="match status" value="1"/>
</dbReference>
<feature type="compositionally biased region" description="Acidic residues" evidence="2">
    <location>
        <begin position="542"/>
        <end position="566"/>
    </location>
</feature>
<protein>
    <recommendedName>
        <fullName evidence="3">Muskelin N-terminal domain-containing protein</fullName>
    </recommendedName>
</protein>
<feature type="compositionally biased region" description="Low complexity" evidence="2">
    <location>
        <begin position="285"/>
        <end position="337"/>
    </location>
</feature>
<keyword evidence="5" id="KW-1185">Reference proteome</keyword>
<proteinExistence type="predicted"/>
<keyword evidence="1" id="KW-0677">Repeat</keyword>
<dbReference type="Gene3D" id="2.60.120.260">
    <property type="entry name" value="Galactose-binding domain-like"/>
    <property type="match status" value="1"/>
</dbReference>
<evidence type="ECO:0000313" key="5">
    <source>
        <dbReference type="Proteomes" id="UP000836402"/>
    </source>
</evidence>
<feature type="region of interest" description="Disordered" evidence="2">
    <location>
        <begin position="244"/>
        <end position="337"/>
    </location>
</feature>
<comment type="caution">
    <text evidence="4">The sequence shown here is derived from an EMBL/GenBank/DDBJ whole genome shotgun (WGS) entry which is preliminary data.</text>
</comment>